<dbReference type="RefSeq" id="WP_188900437.1">
    <property type="nucleotide sequence ID" value="NZ_BMKS01000006.1"/>
</dbReference>
<gene>
    <name evidence="2" type="ORF">GCM10010964_23770</name>
</gene>
<feature type="compositionally biased region" description="Low complexity" evidence="1">
    <location>
        <begin position="122"/>
        <end position="133"/>
    </location>
</feature>
<name>A0A8J3EDY2_9PROT</name>
<dbReference type="AlphaFoldDB" id="A0A8J3EDY2"/>
<reference evidence="2 3" key="1">
    <citation type="journal article" date="2014" name="Int. J. Syst. Evol. Microbiol.">
        <title>Complete genome sequence of Corynebacterium casei LMG S-19264T (=DSM 44701T), isolated from a smear-ripened cheese.</title>
        <authorList>
            <consortium name="US DOE Joint Genome Institute (JGI-PGF)"/>
            <person name="Walter F."/>
            <person name="Albersmeier A."/>
            <person name="Kalinowski J."/>
            <person name="Ruckert C."/>
        </authorList>
    </citation>
    <scope>NUCLEOTIDE SEQUENCE [LARGE SCALE GENOMIC DNA]</scope>
    <source>
        <strain evidence="2 3">CGMCC 1.16330</strain>
    </source>
</reference>
<feature type="compositionally biased region" description="Basic residues" evidence="1">
    <location>
        <begin position="162"/>
        <end position="171"/>
    </location>
</feature>
<feature type="compositionally biased region" description="Low complexity" evidence="1">
    <location>
        <begin position="142"/>
        <end position="158"/>
    </location>
</feature>
<evidence type="ECO:0000313" key="3">
    <source>
        <dbReference type="Proteomes" id="UP000597507"/>
    </source>
</evidence>
<evidence type="ECO:0000256" key="1">
    <source>
        <dbReference type="SAM" id="MobiDB-lite"/>
    </source>
</evidence>
<feature type="region of interest" description="Disordered" evidence="1">
    <location>
        <begin position="118"/>
        <end position="171"/>
    </location>
</feature>
<organism evidence="2 3">
    <name type="scientific">Caldovatus sediminis</name>
    <dbReference type="NCBI Taxonomy" id="2041189"/>
    <lineage>
        <taxon>Bacteria</taxon>
        <taxon>Pseudomonadati</taxon>
        <taxon>Pseudomonadota</taxon>
        <taxon>Alphaproteobacteria</taxon>
        <taxon>Acetobacterales</taxon>
        <taxon>Roseomonadaceae</taxon>
        <taxon>Caldovatus</taxon>
    </lineage>
</organism>
<evidence type="ECO:0000313" key="2">
    <source>
        <dbReference type="EMBL" id="GGG35156.1"/>
    </source>
</evidence>
<dbReference type="Proteomes" id="UP000597507">
    <property type="component" value="Unassembled WGS sequence"/>
</dbReference>
<proteinExistence type="predicted"/>
<dbReference type="EMBL" id="BMKS01000006">
    <property type="protein sequence ID" value="GGG35156.1"/>
    <property type="molecule type" value="Genomic_DNA"/>
</dbReference>
<keyword evidence="3" id="KW-1185">Reference proteome</keyword>
<comment type="caution">
    <text evidence="2">The sequence shown here is derived from an EMBL/GenBank/DDBJ whole genome shotgun (WGS) entry which is preliminary data.</text>
</comment>
<protein>
    <submittedName>
        <fullName evidence="2">Uncharacterized protein</fullName>
    </submittedName>
</protein>
<accession>A0A8J3EDY2</accession>
<sequence>MARMTIAAFYDSEAAARQAADALARQLGLERARVQVHAAPGGARDEGEDGLLEWLARIWRPEAERLSPEERALIGEGLRRGGAVLSTEIQEGDRQRATEVLEACGAVDLETRAIEWRGAGEEGAAPGSAPGGARVRSYCWDAPTMGAPTGPTGPPRVQRGPERRRIRRSRG</sequence>